<keyword evidence="2" id="KW-1185">Reference proteome</keyword>
<gene>
    <name evidence="1" type="ORF">EVAR_100059_1</name>
</gene>
<organism evidence="1 2">
    <name type="scientific">Eumeta variegata</name>
    <name type="common">Bagworm moth</name>
    <name type="synonym">Eumeta japonica</name>
    <dbReference type="NCBI Taxonomy" id="151549"/>
    <lineage>
        <taxon>Eukaryota</taxon>
        <taxon>Metazoa</taxon>
        <taxon>Ecdysozoa</taxon>
        <taxon>Arthropoda</taxon>
        <taxon>Hexapoda</taxon>
        <taxon>Insecta</taxon>
        <taxon>Pterygota</taxon>
        <taxon>Neoptera</taxon>
        <taxon>Endopterygota</taxon>
        <taxon>Lepidoptera</taxon>
        <taxon>Glossata</taxon>
        <taxon>Ditrysia</taxon>
        <taxon>Tineoidea</taxon>
        <taxon>Psychidae</taxon>
        <taxon>Oiketicinae</taxon>
        <taxon>Eumeta</taxon>
    </lineage>
</organism>
<accession>A0A4C2A4Q2</accession>
<reference evidence="1 2" key="1">
    <citation type="journal article" date="2019" name="Commun. Biol.">
        <title>The bagworm genome reveals a unique fibroin gene that provides high tensile strength.</title>
        <authorList>
            <person name="Kono N."/>
            <person name="Nakamura H."/>
            <person name="Ohtoshi R."/>
            <person name="Tomita M."/>
            <person name="Numata K."/>
            <person name="Arakawa K."/>
        </authorList>
    </citation>
    <scope>NUCLEOTIDE SEQUENCE [LARGE SCALE GENOMIC DNA]</scope>
</reference>
<sequence>MSIIFDNVDIAHVSPESDKACILFFYRNLSRATSIRLAGGFFVAAALRVADSLPLAGDRGRAKLVRLRSHSALGQLGANLISSITRSIARRCDHKPVRSRFRPCRLWWLTSIISVFVGCL</sequence>
<dbReference type="Proteomes" id="UP000299102">
    <property type="component" value="Unassembled WGS sequence"/>
</dbReference>
<evidence type="ECO:0000313" key="1">
    <source>
        <dbReference type="EMBL" id="GBP94223.1"/>
    </source>
</evidence>
<dbReference type="EMBL" id="BGZK01002477">
    <property type="protein sequence ID" value="GBP94223.1"/>
    <property type="molecule type" value="Genomic_DNA"/>
</dbReference>
<evidence type="ECO:0000313" key="2">
    <source>
        <dbReference type="Proteomes" id="UP000299102"/>
    </source>
</evidence>
<protein>
    <submittedName>
        <fullName evidence="1">Uncharacterized protein</fullName>
    </submittedName>
</protein>
<proteinExistence type="predicted"/>
<name>A0A4C2A4Q2_EUMVA</name>
<comment type="caution">
    <text evidence="1">The sequence shown here is derived from an EMBL/GenBank/DDBJ whole genome shotgun (WGS) entry which is preliminary data.</text>
</comment>
<dbReference type="AlphaFoldDB" id="A0A4C2A4Q2"/>